<dbReference type="Pfam" id="PF13700">
    <property type="entry name" value="DUF4158"/>
    <property type="match status" value="1"/>
</dbReference>
<accession>A0A7K0D9N8</accession>
<proteinExistence type="predicted"/>
<gene>
    <name evidence="2" type="ORF">NRB20_51550</name>
</gene>
<organism evidence="2 3">
    <name type="scientific">Nocardia macrotermitis</name>
    <dbReference type="NCBI Taxonomy" id="2585198"/>
    <lineage>
        <taxon>Bacteria</taxon>
        <taxon>Bacillati</taxon>
        <taxon>Actinomycetota</taxon>
        <taxon>Actinomycetes</taxon>
        <taxon>Mycobacteriales</taxon>
        <taxon>Nocardiaceae</taxon>
        <taxon>Nocardia</taxon>
    </lineage>
</organism>
<comment type="caution">
    <text evidence="2">The sequence shown here is derived from an EMBL/GenBank/DDBJ whole genome shotgun (WGS) entry which is preliminary data.</text>
</comment>
<dbReference type="InterPro" id="IPR025296">
    <property type="entry name" value="DUF4158"/>
</dbReference>
<dbReference type="RefSeq" id="WP_319945382.1">
    <property type="nucleotide sequence ID" value="NZ_WEGK01000012.1"/>
</dbReference>
<dbReference type="EMBL" id="WEGK01000012">
    <property type="protein sequence ID" value="MQY22042.1"/>
    <property type="molecule type" value="Genomic_DNA"/>
</dbReference>
<evidence type="ECO:0000313" key="2">
    <source>
        <dbReference type="EMBL" id="MQY22042.1"/>
    </source>
</evidence>
<feature type="domain" description="DUF4158" evidence="1">
    <location>
        <begin position="4"/>
        <end position="151"/>
    </location>
</feature>
<dbReference type="Proteomes" id="UP000438448">
    <property type="component" value="Unassembled WGS sequence"/>
</dbReference>
<keyword evidence="3" id="KW-1185">Reference proteome</keyword>
<sequence>MLARAELERFFHLDEQDRELIAERRRDSNRLGFAVQLVTVRYLGMFLPDPLEVPANVVDYLAEQLSIEDPSCVKSYLDRRQTRYDHQDEIARRYGLIEFADIENELAAWIADQSWTTGDGPKVLTAGAVRWLRDKGALLPGITTLERLVAETKQAADQRLWRIWPDSSPPGNRGCCSGCWIPGKRTAASLWSWSGCARARSRRRRRA</sequence>
<evidence type="ECO:0000259" key="1">
    <source>
        <dbReference type="Pfam" id="PF13700"/>
    </source>
</evidence>
<name>A0A7K0D9N8_9NOCA</name>
<reference evidence="2 3" key="1">
    <citation type="submission" date="2019-10" db="EMBL/GenBank/DDBJ databases">
        <title>Nocardia macrotermitis sp. nov. and Nocardia aurantia sp. nov., isolated from the gut of fungus growing-termite Macrotermes natalensis.</title>
        <authorList>
            <person name="Benndorf R."/>
            <person name="Schwitalla J."/>
            <person name="Martin K."/>
            <person name="De Beer W."/>
            <person name="Kaster A.-K."/>
            <person name="Vollmers J."/>
            <person name="Poulsen M."/>
            <person name="Beemelmanns C."/>
        </authorList>
    </citation>
    <scope>NUCLEOTIDE SEQUENCE [LARGE SCALE GENOMIC DNA]</scope>
    <source>
        <strain evidence="2 3">RB20</strain>
    </source>
</reference>
<evidence type="ECO:0000313" key="3">
    <source>
        <dbReference type="Proteomes" id="UP000438448"/>
    </source>
</evidence>
<protein>
    <recommendedName>
        <fullName evidence="1">DUF4158 domain-containing protein</fullName>
    </recommendedName>
</protein>
<dbReference type="AlphaFoldDB" id="A0A7K0D9N8"/>